<evidence type="ECO:0000256" key="1">
    <source>
        <dbReference type="ARBA" id="ARBA00004141"/>
    </source>
</evidence>
<keyword evidence="2 7" id="KW-0813">Transport</keyword>
<comment type="cofactor">
    <cofactor evidence="7">
        <name>heme b</name>
        <dbReference type="ChEBI" id="CHEBI:60344"/>
    </cofactor>
    <text evidence="7">Binds 1 heme b (iron(II)-protoporphyrin IX) group per subunit.</text>
</comment>
<dbReference type="GO" id="GO:0046872">
    <property type="term" value="F:metal ion binding"/>
    <property type="evidence" value="ECO:0007669"/>
    <property type="project" value="UniProtKB-KW"/>
</dbReference>
<comment type="subunit">
    <text evidence="7">Heterodimer of a catalytic subunit (MsrP) and a heme-binding subunit (MsrQ).</text>
</comment>
<feature type="compositionally biased region" description="Low complexity" evidence="8">
    <location>
        <begin position="1"/>
        <end position="52"/>
    </location>
</feature>
<reference evidence="11" key="1">
    <citation type="submission" date="2017-05" db="EMBL/GenBank/DDBJ databases">
        <title>Complete and WGS of Bordetella genogroups.</title>
        <authorList>
            <person name="Spilker T."/>
            <person name="Lipuma J."/>
        </authorList>
    </citation>
    <scope>NUCLEOTIDE SEQUENCE [LARGE SCALE GENOMIC DNA]</scope>
    <source>
        <strain evidence="11">AU8856</strain>
    </source>
</reference>
<keyword evidence="3 7" id="KW-0812">Transmembrane</keyword>
<dbReference type="Proteomes" id="UP000215767">
    <property type="component" value="Unassembled WGS sequence"/>
</dbReference>
<dbReference type="GO" id="GO:0005886">
    <property type="term" value="C:plasma membrane"/>
    <property type="evidence" value="ECO:0007669"/>
    <property type="project" value="UniProtKB-SubCell"/>
</dbReference>
<keyword evidence="4 7" id="KW-1133">Transmembrane helix</keyword>
<sequence length="272" mass="29459">MTAPDSAQPRPASQAPQARGPHAASTPGRADGPARPPASRQAAAAQDAARARPAPRKQLSAAAVSRFKPILFLLGLFPLARWIWLGMNNGLTANPVEFLTRSAGTWTFVCLLVTLGITPLRRLAGQPALVRLRRMCGLFAFFYGFLHFMSWVAWDRGFDPASMLQDVGQRPFITVGFAAFVLMSALAATSTQGAMRRMGKRWQQLHRAVYAIGILAALHLLWDKSGKHDFQQPIAYGSVLAVLLLWRVYAWAAARRKAGAKAGAKSDSALAG</sequence>
<accession>A0A261UPQ8</accession>
<gene>
    <name evidence="7" type="primary">msrQ</name>
    <name evidence="10" type="ORF">CAL28_09040</name>
</gene>
<dbReference type="GO" id="GO:0010181">
    <property type="term" value="F:FMN binding"/>
    <property type="evidence" value="ECO:0007669"/>
    <property type="project" value="UniProtKB-UniRule"/>
</dbReference>
<name>A0A261UPQ8_9BORD</name>
<keyword evidence="7" id="KW-1003">Cell membrane</keyword>
<evidence type="ECO:0000256" key="2">
    <source>
        <dbReference type="ARBA" id="ARBA00022448"/>
    </source>
</evidence>
<dbReference type="InterPro" id="IPR013130">
    <property type="entry name" value="Fe3_Rdtase_TM_dom"/>
</dbReference>
<keyword evidence="11" id="KW-1185">Reference proteome</keyword>
<dbReference type="EMBL" id="NEVS01000004">
    <property type="protein sequence ID" value="OZI63250.1"/>
    <property type="molecule type" value="Genomic_DNA"/>
</dbReference>
<evidence type="ECO:0000256" key="4">
    <source>
        <dbReference type="ARBA" id="ARBA00022989"/>
    </source>
</evidence>
<proteinExistence type="inferred from homology"/>
<dbReference type="GO" id="GO:0016679">
    <property type="term" value="F:oxidoreductase activity, acting on diphenols and related substances as donors"/>
    <property type="evidence" value="ECO:0007669"/>
    <property type="project" value="TreeGrafter"/>
</dbReference>
<comment type="cofactor">
    <cofactor evidence="7">
        <name>FMN</name>
        <dbReference type="ChEBI" id="CHEBI:58210"/>
    </cofactor>
    <text evidence="7">Binds 1 FMN per subunit.</text>
</comment>
<dbReference type="OrthoDB" id="9788328at2"/>
<feature type="domain" description="Ferric oxidoreductase" evidence="9">
    <location>
        <begin position="104"/>
        <end position="216"/>
    </location>
</feature>
<keyword evidence="7" id="KW-0288">FMN</keyword>
<feature type="transmembrane region" description="Helical" evidence="7">
    <location>
        <begin position="67"/>
        <end position="85"/>
    </location>
</feature>
<feature type="transmembrane region" description="Helical" evidence="7">
    <location>
        <begin position="105"/>
        <end position="124"/>
    </location>
</feature>
<evidence type="ECO:0000256" key="8">
    <source>
        <dbReference type="SAM" id="MobiDB-lite"/>
    </source>
</evidence>
<dbReference type="NCBIfam" id="NF003836">
    <property type="entry name" value="PRK05419.2-3"/>
    <property type="match status" value="1"/>
</dbReference>
<dbReference type="HAMAP" id="MF_01207">
    <property type="entry name" value="MsrQ"/>
    <property type="match status" value="1"/>
</dbReference>
<evidence type="ECO:0000313" key="10">
    <source>
        <dbReference type="EMBL" id="OZI63250.1"/>
    </source>
</evidence>
<dbReference type="GO" id="GO:0030091">
    <property type="term" value="P:protein repair"/>
    <property type="evidence" value="ECO:0007669"/>
    <property type="project" value="UniProtKB-UniRule"/>
</dbReference>
<evidence type="ECO:0000256" key="5">
    <source>
        <dbReference type="ARBA" id="ARBA00023004"/>
    </source>
</evidence>
<evidence type="ECO:0000256" key="6">
    <source>
        <dbReference type="ARBA" id="ARBA00023136"/>
    </source>
</evidence>
<dbReference type="PANTHER" id="PTHR36964">
    <property type="entry name" value="PROTEIN-METHIONINE-SULFOXIDE REDUCTASE HEME-BINDING SUBUNIT MSRQ"/>
    <property type="match status" value="1"/>
</dbReference>
<comment type="function">
    <text evidence="7">Part of the MsrPQ system that repairs oxidized periplasmic proteins containing methionine sulfoxide residues (Met-O), using respiratory chain electrons. Thus protects these proteins from oxidative-stress damage caused by reactive species of oxygen and chlorine generated by the host defense mechanisms. MsrPQ is essential for the maintenance of envelope integrity under bleach stress, rescuing a wide series of structurally unrelated periplasmic proteins from methionine oxidation. MsrQ provides electrons for reduction to the reductase catalytic subunit MsrP, using the quinone pool of the respiratory chain.</text>
</comment>
<keyword evidence="5 7" id="KW-0408">Iron</keyword>
<evidence type="ECO:0000256" key="3">
    <source>
        <dbReference type="ARBA" id="ARBA00022692"/>
    </source>
</evidence>
<feature type="region of interest" description="Disordered" evidence="8">
    <location>
        <begin position="1"/>
        <end position="54"/>
    </location>
</feature>
<dbReference type="GO" id="GO:0020037">
    <property type="term" value="F:heme binding"/>
    <property type="evidence" value="ECO:0007669"/>
    <property type="project" value="UniProtKB-UniRule"/>
</dbReference>
<evidence type="ECO:0000256" key="7">
    <source>
        <dbReference type="HAMAP-Rule" id="MF_01207"/>
    </source>
</evidence>
<keyword evidence="7" id="KW-0285">Flavoprotein</keyword>
<dbReference type="AlphaFoldDB" id="A0A261UPQ8"/>
<evidence type="ECO:0000259" key="9">
    <source>
        <dbReference type="Pfam" id="PF01794"/>
    </source>
</evidence>
<dbReference type="Pfam" id="PF01794">
    <property type="entry name" value="Ferric_reduct"/>
    <property type="match status" value="1"/>
</dbReference>
<organism evidence="10 11">
    <name type="scientific">Bordetella genomosp. 11</name>
    <dbReference type="NCBI Taxonomy" id="1416808"/>
    <lineage>
        <taxon>Bacteria</taxon>
        <taxon>Pseudomonadati</taxon>
        <taxon>Pseudomonadota</taxon>
        <taxon>Betaproteobacteria</taxon>
        <taxon>Burkholderiales</taxon>
        <taxon>Alcaligenaceae</taxon>
        <taxon>Bordetella</taxon>
    </lineage>
</organism>
<feature type="transmembrane region" description="Helical" evidence="7">
    <location>
        <begin position="205"/>
        <end position="222"/>
    </location>
</feature>
<dbReference type="RefSeq" id="WP_094844505.1">
    <property type="nucleotide sequence ID" value="NZ_NEVS01000004.1"/>
</dbReference>
<protein>
    <recommendedName>
        <fullName evidence="7">Protein-methionine-sulfoxide reductase heme-binding subunit MsrQ</fullName>
    </recommendedName>
    <alternativeName>
        <fullName evidence="7">Flavocytochrome MsrQ</fullName>
    </alternativeName>
</protein>
<feature type="transmembrane region" description="Helical" evidence="7">
    <location>
        <begin position="136"/>
        <end position="154"/>
    </location>
</feature>
<evidence type="ECO:0000313" key="11">
    <source>
        <dbReference type="Proteomes" id="UP000215767"/>
    </source>
</evidence>
<keyword evidence="7" id="KW-0349">Heme</keyword>
<feature type="transmembrane region" description="Helical" evidence="7">
    <location>
        <begin position="234"/>
        <end position="252"/>
    </location>
</feature>
<feature type="transmembrane region" description="Helical" evidence="7">
    <location>
        <begin position="174"/>
        <end position="193"/>
    </location>
</feature>
<dbReference type="PANTHER" id="PTHR36964:SF1">
    <property type="entry name" value="PROTEIN-METHIONINE-SULFOXIDE REDUCTASE HEME-BINDING SUBUNIT MSRQ"/>
    <property type="match status" value="1"/>
</dbReference>
<dbReference type="InterPro" id="IPR022837">
    <property type="entry name" value="MsrQ-like"/>
</dbReference>
<dbReference type="GO" id="GO:0009055">
    <property type="term" value="F:electron transfer activity"/>
    <property type="evidence" value="ECO:0007669"/>
    <property type="project" value="UniProtKB-UniRule"/>
</dbReference>
<keyword evidence="6 7" id="KW-0472">Membrane</keyword>
<keyword evidence="7" id="KW-0249">Electron transport</keyword>
<comment type="caution">
    <text evidence="10">The sequence shown here is derived from an EMBL/GenBank/DDBJ whole genome shotgun (WGS) entry which is preliminary data.</text>
</comment>
<keyword evidence="7" id="KW-0479">Metal-binding</keyword>
<comment type="similarity">
    <text evidence="7">Belongs to the MsrQ family.</text>
</comment>
<comment type="subcellular location">
    <subcellularLocation>
        <location evidence="7">Cell membrane</location>
        <topology evidence="7">Multi-pass membrane protein</topology>
    </subcellularLocation>
    <subcellularLocation>
        <location evidence="1">Membrane</location>
        <topology evidence="1">Multi-pass membrane protein</topology>
    </subcellularLocation>
</comment>